<dbReference type="InterPro" id="IPR000639">
    <property type="entry name" value="Epox_hydrolase-like"/>
</dbReference>
<reference evidence="2 3" key="1">
    <citation type="submission" date="2019-10" db="EMBL/GenBank/DDBJ databases">
        <title>Georgenia wutianyii sp. nov. and Georgenia yuyongxinii sp. nov. isolated from plateau pika (Ochotona curzoniae) in the Qinghai-Tibet plateau of China.</title>
        <authorList>
            <person name="Tian Z."/>
        </authorList>
    </citation>
    <scope>NUCLEOTIDE SEQUENCE [LARGE SCALE GENOMIC DNA]</scope>
    <source>
        <strain evidence="2 3">DSM 21501</strain>
    </source>
</reference>
<proteinExistence type="predicted"/>
<sequence>MGTTQWIERPGGRVAYDVEGSGPLVVLVPGMGDLRQEYRYLGPQLLAAGYRVATTDLRGHGDSDAGFDAYGDVPTAGDVLALADALSPEAPVVLVGNSMGAAAVCWAAAERPDRVAGLVLLGPVVRDVPMSPVLAWLMRAALTRPWGPAVWPAYQQSLFAGRPPADHAAHRARIRASLRDPARWRAFRTTVTTLTHAAVAARLGEVRAPALVVMGGKDPDFKDPAAEAAWLGETLGAEVLVRPASGHYPHTDDPTAVGPAVTAFLARLGLRADA</sequence>
<dbReference type="PANTHER" id="PTHR43194:SF2">
    <property type="entry name" value="PEROXISOMAL MEMBRANE PROTEIN LPX1"/>
    <property type="match status" value="1"/>
</dbReference>
<evidence type="ECO:0000259" key="1">
    <source>
        <dbReference type="Pfam" id="PF12697"/>
    </source>
</evidence>
<dbReference type="InterPro" id="IPR050228">
    <property type="entry name" value="Carboxylesterase_BioH"/>
</dbReference>
<comment type="caution">
    <text evidence="2">The sequence shown here is derived from an EMBL/GenBank/DDBJ whole genome shotgun (WGS) entry which is preliminary data.</text>
</comment>
<dbReference type="Pfam" id="PF12697">
    <property type="entry name" value="Abhydrolase_6"/>
    <property type="match status" value="1"/>
</dbReference>
<dbReference type="EMBL" id="WHJE01000061">
    <property type="protein sequence ID" value="KAE8763679.1"/>
    <property type="molecule type" value="Genomic_DNA"/>
</dbReference>
<dbReference type="PRINTS" id="PR00111">
    <property type="entry name" value="ABHYDROLASE"/>
</dbReference>
<dbReference type="InterPro" id="IPR000073">
    <property type="entry name" value="AB_hydrolase_1"/>
</dbReference>
<gene>
    <name evidence="2" type="ORF">GB883_12980</name>
</gene>
<accession>A0A7J5UMS7</accession>
<name>A0A7J5UMS7_9MICO</name>
<dbReference type="AlphaFoldDB" id="A0A7J5UMS7"/>
<dbReference type="Proteomes" id="UP000451860">
    <property type="component" value="Unassembled WGS sequence"/>
</dbReference>
<dbReference type="InterPro" id="IPR029058">
    <property type="entry name" value="AB_hydrolase_fold"/>
</dbReference>
<dbReference type="OrthoDB" id="3771266at2"/>
<keyword evidence="3" id="KW-1185">Reference proteome</keyword>
<dbReference type="GO" id="GO:0016787">
    <property type="term" value="F:hydrolase activity"/>
    <property type="evidence" value="ECO:0007669"/>
    <property type="project" value="UniProtKB-KW"/>
</dbReference>
<dbReference type="PANTHER" id="PTHR43194">
    <property type="entry name" value="HYDROLASE ALPHA/BETA FOLD FAMILY"/>
    <property type="match status" value="1"/>
</dbReference>
<dbReference type="RefSeq" id="WP_152202850.1">
    <property type="nucleotide sequence ID" value="NZ_VUKF01000019.1"/>
</dbReference>
<dbReference type="SUPFAM" id="SSF53474">
    <property type="entry name" value="alpha/beta-Hydrolases"/>
    <property type="match status" value="1"/>
</dbReference>
<protein>
    <submittedName>
        <fullName evidence="2">Alpha/beta fold hydrolase</fullName>
    </submittedName>
</protein>
<feature type="domain" description="AB hydrolase-1" evidence="1">
    <location>
        <begin position="25"/>
        <end position="257"/>
    </location>
</feature>
<keyword evidence="2" id="KW-0378">Hydrolase</keyword>
<evidence type="ECO:0000313" key="2">
    <source>
        <dbReference type="EMBL" id="KAE8763679.1"/>
    </source>
</evidence>
<evidence type="ECO:0000313" key="3">
    <source>
        <dbReference type="Proteomes" id="UP000451860"/>
    </source>
</evidence>
<dbReference type="PRINTS" id="PR00412">
    <property type="entry name" value="EPOXHYDRLASE"/>
</dbReference>
<dbReference type="Gene3D" id="3.40.50.1820">
    <property type="entry name" value="alpha/beta hydrolase"/>
    <property type="match status" value="1"/>
</dbReference>
<organism evidence="2 3">
    <name type="scientific">Georgenia thermotolerans</name>
    <dbReference type="NCBI Taxonomy" id="527326"/>
    <lineage>
        <taxon>Bacteria</taxon>
        <taxon>Bacillati</taxon>
        <taxon>Actinomycetota</taxon>
        <taxon>Actinomycetes</taxon>
        <taxon>Micrococcales</taxon>
        <taxon>Bogoriellaceae</taxon>
        <taxon>Georgenia</taxon>
    </lineage>
</organism>